<dbReference type="PROSITE" id="PS50005">
    <property type="entry name" value="TPR"/>
    <property type="match status" value="2"/>
</dbReference>
<keyword evidence="3" id="KW-0677">Repeat</keyword>
<evidence type="ECO:0000256" key="7">
    <source>
        <dbReference type="SAM" id="Phobius"/>
    </source>
</evidence>
<dbReference type="PANTHER" id="PTHR22904">
    <property type="entry name" value="TPR REPEAT CONTAINING PROTEIN"/>
    <property type="match status" value="1"/>
</dbReference>
<feature type="region of interest" description="Disordered" evidence="6">
    <location>
        <begin position="205"/>
        <end position="243"/>
    </location>
</feature>
<evidence type="ECO:0000256" key="6">
    <source>
        <dbReference type="SAM" id="MobiDB-lite"/>
    </source>
</evidence>
<keyword evidence="4 5" id="KW-0802">TPR repeat</keyword>
<sequence length="243" mass="27634">MSSEEANNLKTLGNASIKEEKYAEAILHYSHAIKIDPNNYQLYSNRSLAFLKMQQYYSAMEDAEQTIVLKPDWAKGYFRKGEVQLATHLYTDALLSYRLALRLMPADLTIMEAISRTIKAEQKDKRADSQIPWLGAGIGIIIGVIIVISDQIATKKPTLTHPLLMALVTMAISLIGYGVGWMNRYYVKCNRDHLLDPPIDLLKEFKNQDNNDMNGEENSPEHRSSSHRSSKGRARQRYRKGKS</sequence>
<evidence type="ECO:0000313" key="8">
    <source>
        <dbReference type="EMBL" id="CAH0390229.1"/>
    </source>
</evidence>
<proteinExistence type="predicted"/>
<keyword evidence="7" id="KW-0472">Membrane</keyword>
<evidence type="ECO:0000313" key="9">
    <source>
        <dbReference type="Proteomes" id="UP001152759"/>
    </source>
</evidence>
<accession>A0A9P0F3C7</accession>
<evidence type="ECO:0000256" key="5">
    <source>
        <dbReference type="PROSITE-ProRule" id="PRU00339"/>
    </source>
</evidence>
<feature type="repeat" description="TPR" evidence="5">
    <location>
        <begin position="74"/>
        <end position="107"/>
    </location>
</feature>
<keyword evidence="7" id="KW-0812">Transmembrane</keyword>
<evidence type="ECO:0000256" key="1">
    <source>
        <dbReference type="ARBA" id="ARBA00004496"/>
    </source>
</evidence>
<dbReference type="InterPro" id="IPR019734">
    <property type="entry name" value="TPR_rpt"/>
</dbReference>
<dbReference type="FunFam" id="1.25.40.10:FF:000020">
    <property type="entry name" value="Stress-induced phosphoprotein 1"/>
    <property type="match status" value="1"/>
</dbReference>
<comment type="subcellular location">
    <subcellularLocation>
        <location evidence="1">Cytoplasm</location>
    </subcellularLocation>
</comment>
<protein>
    <submittedName>
        <fullName evidence="8">Uncharacterized protein</fullName>
    </submittedName>
</protein>
<organism evidence="8 9">
    <name type="scientific">Bemisia tabaci</name>
    <name type="common">Sweetpotato whitefly</name>
    <name type="synonym">Aleurodes tabaci</name>
    <dbReference type="NCBI Taxonomy" id="7038"/>
    <lineage>
        <taxon>Eukaryota</taxon>
        <taxon>Metazoa</taxon>
        <taxon>Ecdysozoa</taxon>
        <taxon>Arthropoda</taxon>
        <taxon>Hexapoda</taxon>
        <taxon>Insecta</taxon>
        <taxon>Pterygota</taxon>
        <taxon>Neoptera</taxon>
        <taxon>Paraneoptera</taxon>
        <taxon>Hemiptera</taxon>
        <taxon>Sternorrhyncha</taxon>
        <taxon>Aleyrodoidea</taxon>
        <taxon>Aleyrodidae</taxon>
        <taxon>Aleyrodinae</taxon>
        <taxon>Bemisia</taxon>
    </lineage>
</organism>
<feature type="transmembrane region" description="Helical" evidence="7">
    <location>
        <begin position="131"/>
        <end position="149"/>
    </location>
</feature>
<dbReference type="Proteomes" id="UP001152759">
    <property type="component" value="Chromosome 5"/>
</dbReference>
<gene>
    <name evidence="8" type="ORF">BEMITA_LOCUS8971</name>
</gene>
<keyword evidence="9" id="KW-1185">Reference proteome</keyword>
<dbReference type="EMBL" id="OU963866">
    <property type="protein sequence ID" value="CAH0390229.1"/>
    <property type="molecule type" value="Genomic_DNA"/>
</dbReference>
<dbReference type="SUPFAM" id="SSF48452">
    <property type="entry name" value="TPR-like"/>
    <property type="match status" value="1"/>
</dbReference>
<dbReference type="GO" id="GO:0051879">
    <property type="term" value="F:Hsp90 protein binding"/>
    <property type="evidence" value="ECO:0007669"/>
    <property type="project" value="TreeGrafter"/>
</dbReference>
<feature type="repeat" description="TPR" evidence="5">
    <location>
        <begin position="6"/>
        <end position="39"/>
    </location>
</feature>
<dbReference type="Gene3D" id="1.25.40.10">
    <property type="entry name" value="Tetratricopeptide repeat domain"/>
    <property type="match status" value="1"/>
</dbReference>
<keyword evidence="2" id="KW-0963">Cytoplasm</keyword>
<dbReference type="SMART" id="SM00028">
    <property type="entry name" value="TPR"/>
    <property type="match status" value="3"/>
</dbReference>
<keyword evidence="7" id="KW-1133">Transmembrane helix</keyword>
<name>A0A9P0F3C7_BEMTA</name>
<evidence type="ECO:0000256" key="3">
    <source>
        <dbReference type="ARBA" id="ARBA00022737"/>
    </source>
</evidence>
<feature type="compositionally biased region" description="Basic residues" evidence="6">
    <location>
        <begin position="225"/>
        <end position="243"/>
    </location>
</feature>
<dbReference type="GO" id="GO:0005737">
    <property type="term" value="C:cytoplasm"/>
    <property type="evidence" value="ECO:0007669"/>
    <property type="project" value="UniProtKB-SubCell"/>
</dbReference>
<reference evidence="8" key="1">
    <citation type="submission" date="2021-12" db="EMBL/GenBank/DDBJ databases">
        <authorList>
            <person name="King R."/>
        </authorList>
    </citation>
    <scope>NUCLEOTIDE SEQUENCE</scope>
</reference>
<dbReference type="PANTHER" id="PTHR22904:SF532">
    <property type="entry name" value="HEAT SHOCK PROTEIN STI1-LIKE PROTEIN"/>
    <property type="match status" value="1"/>
</dbReference>
<dbReference type="AlphaFoldDB" id="A0A9P0F3C7"/>
<evidence type="ECO:0000256" key="4">
    <source>
        <dbReference type="ARBA" id="ARBA00022803"/>
    </source>
</evidence>
<dbReference type="Pfam" id="PF13414">
    <property type="entry name" value="TPR_11"/>
    <property type="match status" value="1"/>
</dbReference>
<dbReference type="InterPro" id="IPR011990">
    <property type="entry name" value="TPR-like_helical_dom_sf"/>
</dbReference>
<feature type="transmembrane region" description="Helical" evidence="7">
    <location>
        <begin position="161"/>
        <end position="181"/>
    </location>
</feature>
<evidence type="ECO:0000256" key="2">
    <source>
        <dbReference type="ARBA" id="ARBA00022490"/>
    </source>
</evidence>